<dbReference type="PANTHER" id="PTHR39465">
    <property type="entry name" value="DNA LIGASE D, 3'-PHOSPHOESTERASE DOMAIN"/>
    <property type="match status" value="1"/>
</dbReference>
<dbReference type="EMBL" id="JAVRRL010000066">
    <property type="protein sequence ID" value="KAK5109332.1"/>
    <property type="molecule type" value="Genomic_DNA"/>
</dbReference>
<evidence type="ECO:0000313" key="4">
    <source>
        <dbReference type="Proteomes" id="UP001310890"/>
    </source>
</evidence>
<dbReference type="AlphaFoldDB" id="A0AAN7TBJ2"/>
<proteinExistence type="predicted"/>
<feature type="compositionally biased region" description="Polar residues" evidence="1">
    <location>
        <begin position="118"/>
        <end position="136"/>
    </location>
</feature>
<comment type="caution">
    <text evidence="3">The sequence shown here is derived from an EMBL/GenBank/DDBJ whole genome shotgun (WGS) entry which is preliminary data.</text>
</comment>
<dbReference type="PANTHER" id="PTHR39465:SF1">
    <property type="entry name" value="DNA LIGASE D 3'-PHOSPHOESTERASE DOMAIN-CONTAINING PROTEIN"/>
    <property type="match status" value="1"/>
</dbReference>
<dbReference type="InterPro" id="IPR014144">
    <property type="entry name" value="LigD_PE_domain"/>
</dbReference>
<evidence type="ECO:0000256" key="1">
    <source>
        <dbReference type="SAM" id="MobiDB-lite"/>
    </source>
</evidence>
<dbReference type="Pfam" id="PF13298">
    <property type="entry name" value="LigD_N"/>
    <property type="match status" value="1"/>
</dbReference>
<dbReference type="Proteomes" id="UP001310890">
    <property type="component" value="Unassembled WGS sequence"/>
</dbReference>
<evidence type="ECO:0000259" key="2">
    <source>
        <dbReference type="Pfam" id="PF13298"/>
    </source>
</evidence>
<name>A0AAN7TBJ2_9PEZI</name>
<feature type="domain" description="DNA ligase D 3'-phosphoesterase" evidence="2">
    <location>
        <begin position="4"/>
        <end position="80"/>
    </location>
</feature>
<gene>
    <name evidence="3" type="ORF">LTR62_007101</name>
</gene>
<reference evidence="3" key="1">
    <citation type="submission" date="2023-08" db="EMBL/GenBank/DDBJ databases">
        <title>Black Yeasts Isolated from many extreme environments.</title>
        <authorList>
            <person name="Coleine C."/>
            <person name="Stajich J.E."/>
            <person name="Selbmann L."/>
        </authorList>
    </citation>
    <scope>NUCLEOTIDE SEQUENCE</scope>
    <source>
        <strain evidence="3">CCFEE 5401</strain>
    </source>
</reference>
<protein>
    <recommendedName>
        <fullName evidence="2">DNA ligase D 3'-phosphoesterase domain-containing protein</fullName>
    </recommendedName>
</protein>
<accession>A0AAN7TBJ2</accession>
<sequence>MEESASHATGSLLIWDTGEYEVMDRPTKRKTLTTDDELSDNDKNAVLDNPSQSSRIFAAFQSRHIHLRLHGSRLPKGYTIALRLPRQDNSSKSPSKPRSKRRRLDPVKATALAKQRATADQTDSDSSARTESTLISTGVEDDAALASEGEAKNTAQDTWVRANNAYPGADNSINSIHQRHWFLTLDRKYSGFHKARPGSEEEGRWVGGFEPFFVKGREHERSAVTGRKADEVMADEGVERFVGRKMWRPIME</sequence>
<feature type="region of interest" description="Disordered" evidence="1">
    <location>
        <begin position="81"/>
        <end position="153"/>
    </location>
</feature>
<organism evidence="3 4">
    <name type="scientific">Meristemomyces frigidus</name>
    <dbReference type="NCBI Taxonomy" id="1508187"/>
    <lineage>
        <taxon>Eukaryota</taxon>
        <taxon>Fungi</taxon>
        <taxon>Dikarya</taxon>
        <taxon>Ascomycota</taxon>
        <taxon>Pezizomycotina</taxon>
        <taxon>Dothideomycetes</taxon>
        <taxon>Dothideomycetidae</taxon>
        <taxon>Mycosphaerellales</taxon>
        <taxon>Teratosphaeriaceae</taxon>
        <taxon>Meristemomyces</taxon>
    </lineage>
</organism>
<feature type="region of interest" description="Disordered" evidence="1">
    <location>
        <begin position="26"/>
        <end position="49"/>
    </location>
</feature>
<evidence type="ECO:0000313" key="3">
    <source>
        <dbReference type="EMBL" id="KAK5109332.1"/>
    </source>
</evidence>